<dbReference type="AlphaFoldDB" id="A0A840HRJ0"/>
<keyword evidence="1" id="KW-0830">Ubiquinone</keyword>
<dbReference type="Pfam" id="PF13489">
    <property type="entry name" value="Methyltransf_23"/>
    <property type="match status" value="1"/>
</dbReference>
<dbReference type="EMBL" id="JACHOV010000002">
    <property type="protein sequence ID" value="MBB4640247.1"/>
    <property type="molecule type" value="Genomic_DNA"/>
</dbReference>
<protein>
    <submittedName>
        <fullName evidence="1">Ubiquinone/menaquinone biosynthesis C-methylase UbiE</fullName>
    </submittedName>
</protein>
<comment type="caution">
    <text evidence="1">The sequence shown here is derived from an EMBL/GenBank/DDBJ whole genome shotgun (WGS) entry which is preliminary data.</text>
</comment>
<keyword evidence="1" id="KW-0808">Transferase</keyword>
<dbReference type="Gene3D" id="3.40.50.150">
    <property type="entry name" value="Vaccinia Virus protein VP39"/>
    <property type="match status" value="1"/>
</dbReference>
<dbReference type="GO" id="GO:0032259">
    <property type="term" value="P:methylation"/>
    <property type="evidence" value="ECO:0007669"/>
    <property type="project" value="UniProtKB-KW"/>
</dbReference>
<reference evidence="1 2" key="1">
    <citation type="submission" date="2020-08" db="EMBL/GenBank/DDBJ databases">
        <title>Genomic Encyclopedia of Type Strains, Phase IV (KMG-IV): sequencing the most valuable type-strain genomes for metagenomic binning, comparative biology and taxonomic classification.</title>
        <authorList>
            <person name="Goeker M."/>
        </authorList>
    </citation>
    <scope>NUCLEOTIDE SEQUENCE [LARGE SCALE GENOMIC DNA]</scope>
    <source>
        <strain evidence="1 2">DSM 7465</strain>
    </source>
</reference>
<evidence type="ECO:0000313" key="1">
    <source>
        <dbReference type="EMBL" id="MBB4640247.1"/>
    </source>
</evidence>
<dbReference type="SUPFAM" id="SSF53335">
    <property type="entry name" value="S-adenosyl-L-methionine-dependent methyltransferases"/>
    <property type="match status" value="1"/>
</dbReference>
<keyword evidence="2" id="KW-1185">Reference proteome</keyword>
<proteinExistence type="predicted"/>
<sequence length="287" mass="32496">MRQATLFAAGIGMMFLAWGKHGVNSYSTPTPFNAGDEDRSASHATRIVDEWTDFLTRYAGHAWEGEDVLELGPGGTLGTGALILMRGARSYQAVDAFPLAERIDMHFYETLLNGVDQKERLLQAIDMRDKPPFTYSVDSNFRVDVAAGENRFSRLVSCAAFEHFDDVSDTIARMSRVARPGAVACIRVDFSTHSRWLRDNDPNNIYRYPDWLYWSLPFPGKPNRVRPDELMRMFEAQGWTDIEFHPVRVAAPEYCSEANGKLAKAFRRPEARMEVLSGIIMGRRADM</sequence>
<keyword evidence="1" id="KW-0489">Methyltransferase</keyword>
<name>A0A840HRJ0_9SPHN</name>
<dbReference type="Proteomes" id="UP000575068">
    <property type="component" value="Unassembled WGS sequence"/>
</dbReference>
<accession>A0A840HRJ0</accession>
<organism evidence="1 2">
    <name type="scientific">Rhizorhapis suberifaciens</name>
    <name type="common">corky root of lettuce</name>
    <dbReference type="NCBI Taxonomy" id="13656"/>
    <lineage>
        <taxon>Bacteria</taxon>
        <taxon>Pseudomonadati</taxon>
        <taxon>Pseudomonadota</taxon>
        <taxon>Alphaproteobacteria</taxon>
        <taxon>Sphingomonadales</taxon>
        <taxon>Sphingomonadaceae</taxon>
        <taxon>Rhizorhapis</taxon>
    </lineage>
</organism>
<dbReference type="InterPro" id="IPR029063">
    <property type="entry name" value="SAM-dependent_MTases_sf"/>
</dbReference>
<dbReference type="RefSeq" id="WP_184474109.1">
    <property type="nucleotide sequence ID" value="NZ_JACHOV010000002.1"/>
</dbReference>
<gene>
    <name evidence="1" type="ORF">HNQ99_000535</name>
</gene>
<evidence type="ECO:0000313" key="2">
    <source>
        <dbReference type="Proteomes" id="UP000575068"/>
    </source>
</evidence>
<dbReference type="GO" id="GO:0008168">
    <property type="term" value="F:methyltransferase activity"/>
    <property type="evidence" value="ECO:0007669"/>
    <property type="project" value="UniProtKB-KW"/>
</dbReference>